<comment type="caution">
    <text evidence="1">The sequence shown here is derived from an EMBL/GenBank/DDBJ whole genome shotgun (WGS) entry which is preliminary data.</text>
</comment>
<protein>
    <submittedName>
        <fullName evidence="1">Uncharacterized protein</fullName>
    </submittedName>
</protein>
<sequence>MSQMSDPSSSFSHPPRLSETLHRLHCSYHQLRTCFVWFAFFFSLPYVGRFFTGDNPLCLVFGFFRVSVWFQGGFTPPDISVHVHTTPCIECQIWLCNVCTGAMSLHLLTRHQRTCISLFRGQGEYECLLY</sequence>
<proteinExistence type="predicted"/>
<accession>A0ACB6ZL94</accession>
<name>A0ACB6ZL94_THEGA</name>
<evidence type="ECO:0000313" key="2">
    <source>
        <dbReference type="Proteomes" id="UP000886501"/>
    </source>
</evidence>
<keyword evidence="2" id="KW-1185">Reference proteome</keyword>
<evidence type="ECO:0000313" key="1">
    <source>
        <dbReference type="EMBL" id="KAF9649921.1"/>
    </source>
</evidence>
<reference evidence="1" key="2">
    <citation type="journal article" date="2020" name="Nat. Commun.">
        <title>Large-scale genome sequencing of mycorrhizal fungi provides insights into the early evolution of symbiotic traits.</title>
        <authorList>
            <person name="Miyauchi S."/>
            <person name="Kiss E."/>
            <person name="Kuo A."/>
            <person name="Drula E."/>
            <person name="Kohler A."/>
            <person name="Sanchez-Garcia M."/>
            <person name="Morin E."/>
            <person name="Andreopoulos B."/>
            <person name="Barry K.W."/>
            <person name="Bonito G."/>
            <person name="Buee M."/>
            <person name="Carver A."/>
            <person name="Chen C."/>
            <person name="Cichocki N."/>
            <person name="Clum A."/>
            <person name="Culley D."/>
            <person name="Crous P.W."/>
            <person name="Fauchery L."/>
            <person name="Girlanda M."/>
            <person name="Hayes R.D."/>
            <person name="Keri Z."/>
            <person name="LaButti K."/>
            <person name="Lipzen A."/>
            <person name="Lombard V."/>
            <person name="Magnuson J."/>
            <person name="Maillard F."/>
            <person name="Murat C."/>
            <person name="Nolan M."/>
            <person name="Ohm R.A."/>
            <person name="Pangilinan J."/>
            <person name="Pereira M.F."/>
            <person name="Perotto S."/>
            <person name="Peter M."/>
            <person name="Pfister S."/>
            <person name="Riley R."/>
            <person name="Sitrit Y."/>
            <person name="Stielow J.B."/>
            <person name="Szollosi G."/>
            <person name="Zifcakova L."/>
            <person name="Stursova M."/>
            <person name="Spatafora J.W."/>
            <person name="Tedersoo L."/>
            <person name="Vaario L.M."/>
            <person name="Yamada A."/>
            <person name="Yan M."/>
            <person name="Wang P."/>
            <person name="Xu J."/>
            <person name="Bruns T."/>
            <person name="Baldrian P."/>
            <person name="Vilgalys R."/>
            <person name="Dunand C."/>
            <person name="Henrissat B."/>
            <person name="Grigoriev I.V."/>
            <person name="Hibbett D."/>
            <person name="Nagy L.G."/>
            <person name="Martin F.M."/>
        </authorList>
    </citation>
    <scope>NUCLEOTIDE SEQUENCE</scope>
    <source>
        <strain evidence="1">P2</strain>
    </source>
</reference>
<organism evidence="1 2">
    <name type="scientific">Thelephora ganbajun</name>
    <name type="common">Ganba fungus</name>
    <dbReference type="NCBI Taxonomy" id="370292"/>
    <lineage>
        <taxon>Eukaryota</taxon>
        <taxon>Fungi</taxon>
        <taxon>Dikarya</taxon>
        <taxon>Basidiomycota</taxon>
        <taxon>Agaricomycotina</taxon>
        <taxon>Agaricomycetes</taxon>
        <taxon>Thelephorales</taxon>
        <taxon>Thelephoraceae</taxon>
        <taxon>Thelephora</taxon>
    </lineage>
</organism>
<gene>
    <name evidence="1" type="ORF">BDM02DRAFT_1697878</name>
</gene>
<dbReference type="EMBL" id="MU117991">
    <property type="protein sequence ID" value="KAF9649921.1"/>
    <property type="molecule type" value="Genomic_DNA"/>
</dbReference>
<dbReference type="Proteomes" id="UP000886501">
    <property type="component" value="Unassembled WGS sequence"/>
</dbReference>
<reference evidence="1" key="1">
    <citation type="submission" date="2019-10" db="EMBL/GenBank/DDBJ databases">
        <authorList>
            <consortium name="DOE Joint Genome Institute"/>
            <person name="Kuo A."/>
            <person name="Miyauchi S."/>
            <person name="Kiss E."/>
            <person name="Drula E."/>
            <person name="Kohler A."/>
            <person name="Sanchez-Garcia M."/>
            <person name="Andreopoulos B."/>
            <person name="Barry K.W."/>
            <person name="Bonito G."/>
            <person name="Buee M."/>
            <person name="Carver A."/>
            <person name="Chen C."/>
            <person name="Cichocki N."/>
            <person name="Clum A."/>
            <person name="Culley D."/>
            <person name="Crous P.W."/>
            <person name="Fauchery L."/>
            <person name="Girlanda M."/>
            <person name="Hayes R."/>
            <person name="Keri Z."/>
            <person name="Labutti K."/>
            <person name="Lipzen A."/>
            <person name="Lombard V."/>
            <person name="Magnuson J."/>
            <person name="Maillard F."/>
            <person name="Morin E."/>
            <person name="Murat C."/>
            <person name="Nolan M."/>
            <person name="Ohm R."/>
            <person name="Pangilinan J."/>
            <person name="Pereira M."/>
            <person name="Perotto S."/>
            <person name="Peter M."/>
            <person name="Riley R."/>
            <person name="Sitrit Y."/>
            <person name="Stielow B."/>
            <person name="Szollosi G."/>
            <person name="Zifcakova L."/>
            <person name="Stursova M."/>
            <person name="Spatafora J.W."/>
            <person name="Tedersoo L."/>
            <person name="Vaario L.-M."/>
            <person name="Yamada A."/>
            <person name="Yan M."/>
            <person name="Wang P."/>
            <person name="Xu J."/>
            <person name="Bruns T."/>
            <person name="Baldrian P."/>
            <person name="Vilgalys R."/>
            <person name="Henrissat B."/>
            <person name="Grigoriev I.V."/>
            <person name="Hibbett D."/>
            <person name="Nagy L.G."/>
            <person name="Martin F.M."/>
        </authorList>
    </citation>
    <scope>NUCLEOTIDE SEQUENCE</scope>
    <source>
        <strain evidence="1">P2</strain>
    </source>
</reference>